<reference evidence="2 3" key="1">
    <citation type="submission" date="2013-11" db="EMBL/GenBank/DDBJ databases">
        <title>The Genome Sequence of Phytophthora parasitica P1976.</title>
        <authorList>
            <consortium name="The Broad Institute Genomics Platform"/>
            <person name="Russ C."/>
            <person name="Tyler B."/>
            <person name="Panabieres F."/>
            <person name="Shan W."/>
            <person name="Tripathy S."/>
            <person name="Grunwald N."/>
            <person name="Machado M."/>
            <person name="Johnson C.S."/>
            <person name="Walker B."/>
            <person name="Young S."/>
            <person name="Zeng Q."/>
            <person name="Gargeya S."/>
            <person name="Fitzgerald M."/>
            <person name="Haas B."/>
            <person name="Abouelleil A."/>
            <person name="Allen A.W."/>
            <person name="Alvarado L."/>
            <person name="Arachchi H.M."/>
            <person name="Berlin A.M."/>
            <person name="Chapman S.B."/>
            <person name="Gainer-Dewar J."/>
            <person name="Goldberg J."/>
            <person name="Griggs A."/>
            <person name="Gujja S."/>
            <person name="Hansen M."/>
            <person name="Howarth C."/>
            <person name="Imamovic A."/>
            <person name="Ireland A."/>
            <person name="Larimer J."/>
            <person name="McCowan C."/>
            <person name="Murphy C."/>
            <person name="Pearson M."/>
            <person name="Poon T.W."/>
            <person name="Priest M."/>
            <person name="Roberts A."/>
            <person name="Saif S."/>
            <person name="Shea T."/>
            <person name="Sisk P."/>
            <person name="Sykes S."/>
            <person name="Wortman J."/>
            <person name="Nusbaum C."/>
            <person name="Birren B."/>
        </authorList>
    </citation>
    <scope>NUCLEOTIDE SEQUENCE [LARGE SCALE GENOMIC DNA]</scope>
    <source>
        <strain evidence="2 3">P1976</strain>
    </source>
</reference>
<proteinExistence type="predicted"/>
<evidence type="ECO:0000313" key="2">
    <source>
        <dbReference type="EMBL" id="ETO70605.1"/>
    </source>
</evidence>
<dbReference type="OrthoDB" id="89006at2759"/>
<dbReference type="AlphaFoldDB" id="A0A080ZVE4"/>
<dbReference type="EMBL" id="ANJA01002305">
    <property type="protein sequence ID" value="ETO70605.1"/>
    <property type="molecule type" value="Genomic_DNA"/>
</dbReference>
<protein>
    <submittedName>
        <fullName evidence="2">Uncharacterized protein</fullName>
    </submittedName>
</protein>
<sequence length="141" mass="15431">MQFATLLSTLISVYFIIAKVQAMKLVLYSTRGVTREFNIDAVVQRCYNIYDCFKGPSLSATWNDVKSHTNVVFYSNANCQKHKAVGKGTPDGALSFSDAKFAHTAAAFMIWESGQYATGGIEDACFLDESAMVNTTNTLSA</sequence>
<name>A0A080ZVE4_PHYNI</name>
<comment type="caution">
    <text evidence="2">The sequence shown here is derived from an EMBL/GenBank/DDBJ whole genome shotgun (WGS) entry which is preliminary data.</text>
</comment>
<feature type="signal peptide" evidence="1">
    <location>
        <begin position="1"/>
        <end position="22"/>
    </location>
</feature>
<feature type="chain" id="PRO_5001753381" evidence="1">
    <location>
        <begin position="23"/>
        <end position="141"/>
    </location>
</feature>
<accession>A0A080ZVE4</accession>
<dbReference type="Proteomes" id="UP000028582">
    <property type="component" value="Unassembled WGS sequence"/>
</dbReference>
<organism evidence="2 3">
    <name type="scientific">Phytophthora nicotianae P1976</name>
    <dbReference type="NCBI Taxonomy" id="1317066"/>
    <lineage>
        <taxon>Eukaryota</taxon>
        <taxon>Sar</taxon>
        <taxon>Stramenopiles</taxon>
        <taxon>Oomycota</taxon>
        <taxon>Peronosporomycetes</taxon>
        <taxon>Peronosporales</taxon>
        <taxon>Peronosporaceae</taxon>
        <taxon>Phytophthora</taxon>
    </lineage>
</organism>
<evidence type="ECO:0000313" key="3">
    <source>
        <dbReference type="Proteomes" id="UP000028582"/>
    </source>
</evidence>
<keyword evidence="1" id="KW-0732">Signal</keyword>
<gene>
    <name evidence="2" type="ORF">F444_12920</name>
</gene>
<evidence type="ECO:0000256" key="1">
    <source>
        <dbReference type="SAM" id="SignalP"/>
    </source>
</evidence>